<keyword evidence="4" id="KW-1185">Reference proteome</keyword>
<keyword evidence="2" id="KW-0732">Signal</keyword>
<gene>
    <name evidence="3" type="ORF">CHARACLAT_023946</name>
</gene>
<dbReference type="Proteomes" id="UP001352852">
    <property type="component" value="Unassembled WGS sequence"/>
</dbReference>
<accession>A0ABU7D0Y3</accession>
<protein>
    <submittedName>
        <fullName evidence="3">Uncharacterized protein</fullName>
    </submittedName>
</protein>
<dbReference type="EMBL" id="JAHUTJ010010783">
    <property type="protein sequence ID" value="MED6268586.1"/>
    <property type="molecule type" value="Genomic_DNA"/>
</dbReference>
<feature type="chain" id="PRO_5047181046" evidence="2">
    <location>
        <begin position="21"/>
        <end position="118"/>
    </location>
</feature>
<organism evidence="3 4">
    <name type="scientific">Characodon lateralis</name>
    <dbReference type="NCBI Taxonomy" id="208331"/>
    <lineage>
        <taxon>Eukaryota</taxon>
        <taxon>Metazoa</taxon>
        <taxon>Chordata</taxon>
        <taxon>Craniata</taxon>
        <taxon>Vertebrata</taxon>
        <taxon>Euteleostomi</taxon>
        <taxon>Actinopterygii</taxon>
        <taxon>Neopterygii</taxon>
        <taxon>Teleostei</taxon>
        <taxon>Neoteleostei</taxon>
        <taxon>Acanthomorphata</taxon>
        <taxon>Ovalentaria</taxon>
        <taxon>Atherinomorphae</taxon>
        <taxon>Cyprinodontiformes</taxon>
        <taxon>Goodeidae</taxon>
        <taxon>Characodon</taxon>
    </lineage>
</organism>
<evidence type="ECO:0000313" key="3">
    <source>
        <dbReference type="EMBL" id="MED6268586.1"/>
    </source>
</evidence>
<evidence type="ECO:0000256" key="2">
    <source>
        <dbReference type="SAM" id="SignalP"/>
    </source>
</evidence>
<feature type="signal peptide" evidence="2">
    <location>
        <begin position="1"/>
        <end position="20"/>
    </location>
</feature>
<name>A0ABU7D0Y3_9TELE</name>
<comment type="caution">
    <text evidence="3">The sequence shown here is derived from an EMBL/GenBank/DDBJ whole genome shotgun (WGS) entry which is preliminary data.</text>
</comment>
<proteinExistence type="predicted"/>
<evidence type="ECO:0000256" key="1">
    <source>
        <dbReference type="SAM" id="MobiDB-lite"/>
    </source>
</evidence>
<evidence type="ECO:0000313" key="4">
    <source>
        <dbReference type="Proteomes" id="UP001352852"/>
    </source>
</evidence>
<sequence length="118" mass="13168">MFSEMLLFLFRLINWTWVRTSLCCTECRNEFNPKCSDPNTTVCFNDTVFGSGSEMLKASKGPVSKLKQSSRRPLGYFQTPQRPGQNHLGPVSSGLDLPFLYSSGAIFGLSSASLFRND</sequence>
<reference evidence="3 4" key="1">
    <citation type="submission" date="2021-06" db="EMBL/GenBank/DDBJ databases">
        <authorList>
            <person name="Palmer J.M."/>
        </authorList>
    </citation>
    <scope>NUCLEOTIDE SEQUENCE [LARGE SCALE GENOMIC DNA]</scope>
    <source>
        <strain evidence="3 4">CL_MEX2019</strain>
        <tissue evidence="3">Muscle</tissue>
    </source>
</reference>
<feature type="region of interest" description="Disordered" evidence="1">
    <location>
        <begin position="61"/>
        <end position="89"/>
    </location>
</feature>